<feature type="compositionally biased region" description="Gly residues" evidence="1">
    <location>
        <begin position="10"/>
        <end position="33"/>
    </location>
</feature>
<gene>
    <name evidence="2" type="ORF">GCM10010497_18720</name>
</gene>
<accession>A0AAV4KJU6</accession>
<protein>
    <submittedName>
        <fullName evidence="2">Uncharacterized protein</fullName>
    </submittedName>
</protein>
<dbReference type="AlphaFoldDB" id="A0AAV4KJU6"/>
<evidence type="ECO:0000256" key="1">
    <source>
        <dbReference type="SAM" id="MobiDB-lite"/>
    </source>
</evidence>
<name>A0AAV4KJU6_9ACTN</name>
<feature type="region of interest" description="Disordered" evidence="1">
    <location>
        <begin position="1"/>
        <end position="96"/>
    </location>
</feature>
<evidence type="ECO:0000313" key="3">
    <source>
        <dbReference type="Proteomes" id="UP000642014"/>
    </source>
</evidence>
<dbReference type="Proteomes" id="UP000642014">
    <property type="component" value="Unassembled WGS sequence"/>
</dbReference>
<comment type="caution">
    <text evidence="2">The sequence shown here is derived from an EMBL/GenBank/DDBJ whole genome shotgun (WGS) entry which is preliminary data.</text>
</comment>
<organism evidence="2 3">
    <name type="scientific">Streptomyces cinereoruber</name>
    <dbReference type="NCBI Taxonomy" id="67260"/>
    <lineage>
        <taxon>Bacteria</taxon>
        <taxon>Bacillati</taxon>
        <taxon>Actinomycetota</taxon>
        <taxon>Actinomycetes</taxon>
        <taxon>Kitasatosporales</taxon>
        <taxon>Streptomycetaceae</taxon>
        <taxon>Streptomyces</taxon>
    </lineage>
</organism>
<dbReference type="EMBL" id="BMSJ01000002">
    <property type="protein sequence ID" value="GGR16648.1"/>
    <property type="molecule type" value="Genomic_DNA"/>
</dbReference>
<sequence length="96" mass="9244">MRVEERGEPAGPGGGDVEGDEGVGAGVRGGAAGDGEHPVPGPEECGADGASDGSGGAEHRDRAGGSVLEVGVHGSAQRGAPEPEDQSRSSTAREAA</sequence>
<proteinExistence type="predicted"/>
<evidence type="ECO:0000313" key="2">
    <source>
        <dbReference type="EMBL" id="GGR16648.1"/>
    </source>
</evidence>
<reference evidence="2 3" key="1">
    <citation type="journal article" date="2014" name="Int. J. Syst. Evol. Microbiol.">
        <title>Complete genome sequence of Corynebacterium casei LMG S-19264T (=DSM 44701T), isolated from a smear-ripened cheese.</title>
        <authorList>
            <consortium name="US DOE Joint Genome Institute (JGI-PGF)"/>
            <person name="Walter F."/>
            <person name="Albersmeier A."/>
            <person name="Kalinowski J."/>
            <person name="Ruckert C."/>
        </authorList>
    </citation>
    <scope>NUCLEOTIDE SEQUENCE [LARGE SCALE GENOMIC DNA]</scope>
    <source>
        <strain evidence="2 3">JCM 4205</strain>
    </source>
</reference>